<evidence type="ECO:0000313" key="1">
    <source>
        <dbReference type="EMBL" id="CVK94384.1"/>
    </source>
</evidence>
<dbReference type="AlphaFoldDB" id="A0A1L7T6Z5"/>
<dbReference type="EMBL" id="FCQH01000006">
    <property type="protein sequence ID" value="CVK94384.1"/>
    <property type="molecule type" value="Genomic_DNA"/>
</dbReference>
<gene>
    <name evidence="1" type="ORF">FMAN_16129</name>
</gene>
<dbReference type="VEuPathDB" id="FungiDB:FMAN_16129"/>
<sequence length="233" mass="26490">MKLAHSLPILSLVAPIACRRKPETWPPGLPGDDMKHIGTDKYIRPPPGWKAPSKKEKKAREEWIAVHRSVTESLEDFMFETTRPKAQDEEQLNLRMLSVQAATARAAHGILTLEGPYSRDSCFDLLHYFPKIAEKCEKAMITLDAPTLACSDALGKEDKGRLAENIRDLRLMFTVYDYNFSQRCVNEEVGSPSLPLPLVEDILWHLKMTAERYAGIDEYCRSKGLDSSEIEEW</sequence>
<organism evidence="1 2">
    <name type="scientific">Fusarium mangiferae</name>
    <name type="common">Mango malformation disease fungus</name>
    <dbReference type="NCBI Taxonomy" id="192010"/>
    <lineage>
        <taxon>Eukaryota</taxon>
        <taxon>Fungi</taxon>
        <taxon>Dikarya</taxon>
        <taxon>Ascomycota</taxon>
        <taxon>Pezizomycotina</taxon>
        <taxon>Sordariomycetes</taxon>
        <taxon>Hypocreomycetidae</taxon>
        <taxon>Hypocreales</taxon>
        <taxon>Nectriaceae</taxon>
        <taxon>Fusarium</taxon>
        <taxon>Fusarium fujikuroi species complex</taxon>
    </lineage>
</organism>
<dbReference type="GeneID" id="65094921"/>
<reference evidence="2" key="1">
    <citation type="journal article" date="2016" name="Genome Biol. Evol.">
        <title>Comparative 'omics' of the Fusarium fujikuroi species complex highlights differences in genetic potential and metabolite synthesis.</title>
        <authorList>
            <person name="Niehaus E.-M."/>
            <person name="Muensterkoetter M."/>
            <person name="Proctor R.H."/>
            <person name="Brown D.W."/>
            <person name="Sharon A."/>
            <person name="Idan Y."/>
            <person name="Oren-Young L."/>
            <person name="Sieber C.M."/>
            <person name="Novak O."/>
            <person name="Pencik A."/>
            <person name="Tarkowska D."/>
            <person name="Hromadova K."/>
            <person name="Freeman S."/>
            <person name="Maymon M."/>
            <person name="Elazar M."/>
            <person name="Youssef S.A."/>
            <person name="El-Shabrawy E.S.M."/>
            <person name="Shalaby A.B.A."/>
            <person name="Houterman P."/>
            <person name="Brock N.L."/>
            <person name="Burkhardt I."/>
            <person name="Tsavkelova E.A."/>
            <person name="Dickschat J.S."/>
            <person name="Galuszka P."/>
            <person name="Gueldener U."/>
            <person name="Tudzynski B."/>
        </authorList>
    </citation>
    <scope>NUCLEOTIDE SEQUENCE [LARGE SCALE GENOMIC DNA]</scope>
    <source>
        <strain evidence="2">MRC7560</strain>
    </source>
</reference>
<protein>
    <submittedName>
        <fullName evidence="1">Uncharacterized protein</fullName>
    </submittedName>
</protein>
<dbReference type="RefSeq" id="XP_041682809.1">
    <property type="nucleotide sequence ID" value="XM_041832335.1"/>
</dbReference>
<proteinExistence type="predicted"/>
<name>A0A1L7T6Z5_FUSMA</name>
<comment type="caution">
    <text evidence="1">The sequence shown here is derived from an EMBL/GenBank/DDBJ whole genome shotgun (WGS) entry which is preliminary data.</text>
</comment>
<evidence type="ECO:0000313" key="2">
    <source>
        <dbReference type="Proteomes" id="UP000184255"/>
    </source>
</evidence>
<accession>A0A1L7T6Z5</accession>
<dbReference type="Proteomes" id="UP000184255">
    <property type="component" value="Unassembled WGS sequence"/>
</dbReference>
<keyword evidence="2" id="KW-1185">Reference proteome</keyword>